<protein>
    <submittedName>
        <fullName evidence="2">Glycosyl hydrolase</fullName>
    </submittedName>
</protein>
<dbReference type="SUPFAM" id="SSF52317">
    <property type="entry name" value="Class I glutamine amidotransferase-like"/>
    <property type="match status" value="1"/>
</dbReference>
<evidence type="ECO:0000259" key="1">
    <source>
        <dbReference type="Pfam" id="PF06283"/>
    </source>
</evidence>
<keyword evidence="3" id="KW-1185">Reference proteome</keyword>
<accession>A0A6A6WWR1</accession>
<dbReference type="GO" id="GO:0016787">
    <property type="term" value="F:hydrolase activity"/>
    <property type="evidence" value="ECO:0007669"/>
    <property type="project" value="UniProtKB-KW"/>
</dbReference>
<dbReference type="AlphaFoldDB" id="A0A6A6WWR1"/>
<dbReference type="InterPro" id="IPR029062">
    <property type="entry name" value="Class_I_gatase-like"/>
</dbReference>
<dbReference type="Gene3D" id="3.40.50.880">
    <property type="match status" value="1"/>
</dbReference>
<dbReference type="Proteomes" id="UP000799757">
    <property type="component" value="Unassembled WGS sequence"/>
</dbReference>
<evidence type="ECO:0000313" key="3">
    <source>
        <dbReference type="Proteomes" id="UP000799757"/>
    </source>
</evidence>
<sequence>MADEHIACERRAYTQPPNVLIFSKTSSYRHTSILASISALHSLAKSTNAFTTEASEDAETTFTPSSIARFQVIILLQCSGDFLIPIQLDVLKKFVRDGGGVVAIHGAAAGLPKDDWYGALIGAHFDSHPDPEPGTLLFDEDVVEELSSRNAWKSPTREGWMDEWYNFRTHPRANTNLKVLLKGDAKSFQGGKMGDDHPLSWYQEFEGGRVWYTALGHFDEAYSDSWFMEQILQAVLWAAG</sequence>
<evidence type="ECO:0000313" key="2">
    <source>
        <dbReference type="EMBL" id="KAF2788522.1"/>
    </source>
</evidence>
<dbReference type="InterPro" id="IPR029010">
    <property type="entry name" value="ThuA-like"/>
</dbReference>
<dbReference type="PANTHER" id="PTHR40469:SF2">
    <property type="entry name" value="GALACTOSE-BINDING DOMAIN-LIKE SUPERFAMILY PROTEIN"/>
    <property type="match status" value="1"/>
</dbReference>
<feature type="domain" description="ThuA-like" evidence="1">
    <location>
        <begin position="18"/>
        <end position="238"/>
    </location>
</feature>
<dbReference type="EMBL" id="MU002208">
    <property type="protein sequence ID" value="KAF2788522.1"/>
    <property type="molecule type" value="Genomic_DNA"/>
</dbReference>
<keyword evidence="2" id="KW-0378">Hydrolase</keyword>
<name>A0A6A6WWR1_9PLEO</name>
<dbReference type="OrthoDB" id="3482285at2759"/>
<dbReference type="PANTHER" id="PTHR40469">
    <property type="entry name" value="SECRETED GLYCOSYL HYDROLASE"/>
    <property type="match status" value="1"/>
</dbReference>
<proteinExistence type="predicted"/>
<reference evidence="2" key="1">
    <citation type="journal article" date="2020" name="Stud. Mycol.">
        <title>101 Dothideomycetes genomes: a test case for predicting lifestyles and emergence of pathogens.</title>
        <authorList>
            <person name="Haridas S."/>
            <person name="Albert R."/>
            <person name="Binder M."/>
            <person name="Bloem J."/>
            <person name="Labutti K."/>
            <person name="Salamov A."/>
            <person name="Andreopoulos B."/>
            <person name="Baker S."/>
            <person name="Barry K."/>
            <person name="Bills G."/>
            <person name="Bluhm B."/>
            <person name="Cannon C."/>
            <person name="Castanera R."/>
            <person name="Culley D."/>
            <person name="Daum C."/>
            <person name="Ezra D."/>
            <person name="Gonzalez J."/>
            <person name="Henrissat B."/>
            <person name="Kuo A."/>
            <person name="Liang C."/>
            <person name="Lipzen A."/>
            <person name="Lutzoni F."/>
            <person name="Magnuson J."/>
            <person name="Mondo S."/>
            <person name="Nolan M."/>
            <person name="Ohm R."/>
            <person name="Pangilinan J."/>
            <person name="Park H.-J."/>
            <person name="Ramirez L."/>
            <person name="Alfaro M."/>
            <person name="Sun H."/>
            <person name="Tritt A."/>
            <person name="Yoshinaga Y."/>
            <person name="Zwiers L.-H."/>
            <person name="Turgeon B."/>
            <person name="Goodwin S."/>
            <person name="Spatafora J."/>
            <person name="Crous P."/>
            <person name="Grigoriev I."/>
        </authorList>
    </citation>
    <scope>NUCLEOTIDE SEQUENCE</scope>
    <source>
        <strain evidence="2">CBS 109.77</strain>
    </source>
</reference>
<dbReference type="Pfam" id="PF06283">
    <property type="entry name" value="ThuA"/>
    <property type="match status" value="1"/>
</dbReference>
<organism evidence="2 3">
    <name type="scientific">Melanomma pulvis-pyrius CBS 109.77</name>
    <dbReference type="NCBI Taxonomy" id="1314802"/>
    <lineage>
        <taxon>Eukaryota</taxon>
        <taxon>Fungi</taxon>
        <taxon>Dikarya</taxon>
        <taxon>Ascomycota</taxon>
        <taxon>Pezizomycotina</taxon>
        <taxon>Dothideomycetes</taxon>
        <taxon>Pleosporomycetidae</taxon>
        <taxon>Pleosporales</taxon>
        <taxon>Melanommataceae</taxon>
        <taxon>Melanomma</taxon>
    </lineage>
</organism>
<gene>
    <name evidence="2" type="ORF">K505DRAFT_328866</name>
</gene>